<dbReference type="RefSeq" id="WP_154440037.1">
    <property type="nucleotide sequence ID" value="NZ_JAHLPJ010000001.1"/>
</dbReference>
<keyword evidence="2" id="KW-1185">Reference proteome</keyword>
<dbReference type="EMBL" id="VUNQ01000017">
    <property type="protein sequence ID" value="MSU01627.1"/>
    <property type="molecule type" value="Genomic_DNA"/>
</dbReference>
<dbReference type="SUPFAM" id="SSF53448">
    <property type="entry name" value="Nucleotide-diphospho-sugar transferases"/>
    <property type="match status" value="1"/>
</dbReference>
<sequence length="224" mass="25958">MKNKVIIFFTRIPTLGKTKTRLESFLNKDLCVKLQTAFIKDIYNNIKDMGIEIIISYSDHGELKVLRDIIGEDICFLKQRGKDLGEKMYNAISFSLKRYNNAVLIGSDLPLINKNDIEIAFKILETKDIVISPTYDGGYYLIGMKDENKDIFNIRYSTSSVFRETIDKITNLQKSFGEGNIQLDIDDKNDFLKLYEILNKDKSISCENTRKLVNEIMEKCDKYE</sequence>
<dbReference type="PANTHER" id="PTHR36529">
    <property type="entry name" value="SLL1095 PROTEIN"/>
    <property type="match status" value="1"/>
</dbReference>
<dbReference type="InterPro" id="IPR018641">
    <property type="entry name" value="Trfase_1_rSAM/seldom-assoc"/>
</dbReference>
<organism evidence="1 2">
    <name type="scientific">Tissierella pigra</name>
    <dbReference type="NCBI Taxonomy" id="2607614"/>
    <lineage>
        <taxon>Bacteria</taxon>
        <taxon>Bacillati</taxon>
        <taxon>Bacillota</taxon>
        <taxon>Tissierellia</taxon>
        <taxon>Tissierellales</taxon>
        <taxon>Tissierellaceae</taxon>
        <taxon>Tissierella</taxon>
    </lineage>
</organism>
<dbReference type="AlphaFoldDB" id="A0A6N7XV24"/>
<evidence type="ECO:0000313" key="1">
    <source>
        <dbReference type="EMBL" id="MSU01627.1"/>
    </source>
</evidence>
<name>A0A6N7XV24_9FIRM</name>
<accession>A0A6N7XV24</accession>
<dbReference type="GO" id="GO:0016740">
    <property type="term" value="F:transferase activity"/>
    <property type="evidence" value="ECO:0007669"/>
    <property type="project" value="UniProtKB-KW"/>
</dbReference>
<comment type="caution">
    <text evidence="1">The sequence shown here is derived from an EMBL/GenBank/DDBJ whole genome shotgun (WGS) entry which is preliminary data.</text>
</comment>
<gene>
    <name evidence="1" type="ORF">FYJ83_09135</name>
</gene>
<protein>
    <submittedName>
        <fullName evidence="1">Glycosyltransferase</fullName>
    </submittedName>
</protein>
<dbReference type="PANTHER" id="PTHR36529:SF1">
    <property type="entry name" value="GLYCOSYLTRANSFERASE"/>
    <property type="match status" value="1"/>
</dbReference>
<dbReference type="Proteomes" id="UP000469523">
    <property type="component" value="Unassembled WGS sequence"/>
</dbReference>
<keyword evidence="1" id="KW-0808">Transferase</keyword>
<reference evidence="1 2" key="1">
    <citation type="submission" date="2019-09" db="EMBL/GenBank/DDBJ databases">
        <title>In-depth cultivation of the pig gut microbiome towards novel bacterial diversity and tailored functional studies.</title>
        <authorList>
            <person name="Wylensek D."/>
            <person name="Hitch T.C.A."/>
            <person name="Clavel T."/>
        </authorList>
    </citation>
    <scope>NUCLEOTIDE SEQUENCE [LARGE SCALE GENOMIC DNA]</scope>
    <source>
        <strain evidence="1 2">WCA3-693-APC-4?</strain>
    </source>
</reference>
<dbReference type="InterPro" id="IPR029044">
    <property type="entry name" value="Nucleotide-diphossugar_trans"/>
</dbReference>
<evidence type="ECO:0000313" key="2">
    <source>
        <dbReference type="Proteomes" id="UP000469523"/>
    </source>
</evidence>
<dbReference type="Pfam" id="PF09837">
    <property type="entry name" value="DUF2064"/>
    <property type="match status" value="1"/>
</dbReference>
<proteinExistence type="predicted"/>
<dbReference type="NCBIfam" id="TIGR04282">
    <property type="entry name" value="glyco_like_cofC"/>
    <property type="match status" value="1"/>
</dbReference>
<dbReference type="Gene3D" id="3.90.550.10">
    <property type="entry name" value="Spore Coat Polysaccharide Biosynthesis Protein SpsA, Chain A"/>
    <property type="match status" value="1"/>
</dbReference>